<dbReference type="GO" id="GO:0070579">
    <property type="term" value="F:DNA 5-methylcytosine dioxygenase activity"/>
    <property type="evidence" value="ECO:0007669"/>
    <property type="project" value="UniProtKB-UniRule"/>
</dbReference>
<evidence type="ECO:0000256" key="1">
    <source>
        <dbReference type="ARBA" id="ARBA00004286"/>
    </source>
</evidence>
<feature type="compositionally biased region" description="Polar residues" evidence="12">
    <location>
        <begin position="500"/>
        <end position="511"/>
    </location>
</feature>
<dbReference type="GO" id="GO:0141166">
    <property type="term" value="P:chromosomal 5-methylcytosine DNA demethylation pathway"/>
    <property type="evidence" value="ECO:0007669"/>
    <property type="project" value="UniProtKB-UniRule"/>
</dbReference>
<evidence type="ECO:0000256" key="6">
    <source>
        <dbReference type="ARBA" id="ARBA00022964"/>
    </source>
</evidence>
<dbReference type="EC" id="1.14.11.80" evidence="11"/>
<feature type="compositionally biased region" description="Polar residues" evidence="12">
    <location>
        <begin position="868"/>
        <end position="885"/>
    </location>
</feature>
<evidence type="ECO:0000313" key="14">
    <source>
        <dbReference type="EMBL" id="ROT63073.1"/>
    </source>
</evidence>
<dbReference type="AlphaFoldDB" id="A0A423SFY7"/>
<keyword evidence="5 11" id="KW-0862">Zinc</keyword>
<feature type="compositionally biased region" description="Low complexity" evidence="12">
    <location>
        <begin position="622"/>
        <end position="631"/>
    </location>
</feature>
<evidence type="ECO:0000256" key="11">
    <source>
        <dbReference type="RuleBase" id="RU367064"/>
    </source>
</evidence>
<proteinExistence type="inferred from homology"/>
<evidence type="ECO:0000256" key="9">
    <source>
        <dbReference type="ARBA" id="ARBA00047840"/>
    </source>
</evidence>
<comment type="subcellular location">
    <subcellularLocation>
        <location evidence="1">Chromosome</location>
    </subcellularLocation>
</comment>
<keyword evidence="7 11" id="KW-0560">Oxidoreductase</keyword>
<comment type="function">
    <text evidence="11">Dioxygenase that catalyzes the conversion of the modified genomic base 5-methylcytosine (5mC) into 5-hydroxymethylcytosine (5hmC) and plays a key role in epigenetic chromatin reprogramming during embryonic development.</text>
</comment>
<comment type="cofactor">
    <cofactor evidence="11">
        <name>Fe(2+)</name>
        <dbReference type="ChEBI" id="CHEBI:29033"/>
    </cofactor>
    <text evidence="11">Binds 1 Fe(2+) ion per subunit.</text>
</comment>
<feature type="region of interest" description="Disordered" evidence="12">
    <location>
        <begin position="655"/>
        <end position="895"/>
    </location>
</feature>
<dbReference type="PANTHER" id="PTHR23358">
    <property type="entry name" value="METHYLCYTOSINE DIOXYGENASE TET"/>
    <property type="match status" value="1"/>
</dbReference>
<evidence type="ECO:0000256" key="8">
    <source>
        <dbReference type="ARBA" id="ARBA00023004"/>
    </source>
</evidence>
<feature type="compositionally biased region" description="Low complexity" evidence="12">
    <location>
        <begin position="483"/>
        <end position="499"/>
    </location>
</feature>
<dbReference type="STRING" id="6689.A0A423SFY7"/>
<feature type="region of interest" description="Disordered" evidence="12">
    <location>
        <begin position="435"/>
        <end position="547"/>
    </location>
</feature>
<evidence type="ECO:0000256" key="3">
    <source>
        <dbReference type="ARBA" id="ARBA00022454"/>
    </source>
</evidence>
<evidence type="ECO:0000313" key="15">
    <source>
        <dbReference type="Proteomes" id="UP000283509"/>
    </source>
</evidence>
<dbReference type="OrthoDB" id="8854879at2759"/>
<reference evidence="14 15" key="1">
    <citation type="submission" date="2018-04" db="EMBL/GenBank/DDBJ databases">
        <authorList>
            <person name="Zhang X."/>
            <person name="Yuan J."/>
            <person name="Li F."/>
            <person name="Xiang J."/>
        </authorList>
    </citation>
    <scope>NUCLEOTIDE SEQUENCE [LARGE SCALE GENOMIC DNA]</scope>
    <source>
        <tissue evidence="14">Muscle</tissue>
    </source>
</reference>
<reference evidence="14 15" key="2">
    <citation type="submission" date="2019-01" db="EMBL/GenBank/DDBJ databases">
        <title>The decoding of complex shrimp genome reveals the adaptation for benthos swimmer, frequently molting mechanism and breeding impact on genome.</title>
        <authorList>
            <person name="Sun Y."/>
            <person name="Gao Y."/>
            <person name="Yu Y."/>
        </authorList>
    </citation>
    <scope>NUCLEOTIDE SEQUENCE [LARGE SCALE GENOMIC DNA]</scope>
    <source>
        <tissue evidence="14">Muscle</tissue>
    </source>
</reference>
<comment type="catalytic activity">
    <reaction evidence="9 11">
        <text>a 5-formyl-2'-deoxycytidine in DNA + 2-oxoglutarate + O2 = a 5-carboxyl-2'-deoxycytidine in DNA + succinate + CO2 + H(+)</text>
        <dbReference type="Rhea" id="RHEA:53832"/>
        <dbReference type="Rhea" id="RHEA-COMP:13656"/>
        <dbReference type="Rhea" id="RHEA-COMP:13657"/>
        <dbReference type="ChEBI" id="CHEBI:15378"/>
        <dbReference type="ChEBI" id="CHEBI:15379"/>
        <dbReference type="ChEBI" id="CHEBI:16526"/>
        <dbReference type="ChEBI" id="CHEBI:16810"/>
        <dbReference type="ChEBI" id="CHEBI:30031"/>
        <dbReference type="ChEBI" id="CHEBI:137731"/>
        <dbReference type="ChEBI" id="CHEBI:137732"/>
        <dbReference type="EC" id="1.14.11.80"/>
    </reaction>
</comment>
<keyword evidence="3" id="KW-0158">Chromosome</keyword>
<gene>
    <name evidence="14" type="ORF">C7M84_019058</name>
</gene>
<evidence type="ECO:0000256" key="10">
    <source>
        <dbReference type="ARBA" id="ARBA00049431"/>
    </source>
</evidence>
<name>A0A423SFY7_PENVA</name>
<feature type="compositionally biased region" description="Low complexity" evidence="12">
    <location>
        <begin position="455"/>
        <end position="469"/>
    </location>
</feature>
<evidence type="ECO:0000256" key="2">
    <source>
        <dbReference type="ARBA" id="ARBA00007502"/>
    </source>
</evidence>
<dbReference type="InterPro" id="IPR046942">
    <property type="entry name" value="TET_oxygenase"/>
</dbReference>
<dbReference type="EMBL" id="QCYY01003498">
    <property type="protein sequence ID" value="ROT63073.1"/>
    <property type="molecule type" value="Genomic_DNA"/>
</dbReference>
<evidence type="ECO:0000256" key="4">
    <source>
        <dbReference type="ARBA" id="ARBA00022723"/>
    </source>
</evidence>
<dbReference type="Pfam" id="PF12851">
    <property type="entry name" value="Tet_JBP"/>
    <property type="match status" value="1"/>
</dbReference>
<keyword evidence="6 11" id="KW-0223">Dioxygenase</keyword>
<feature type="compositionally biased region" description="Polar residues" evidence="12">
    <location>
        <begin position="588"/>
        <end position="600"/>
    </location>
</feature>
<dbReference type="GO" id="GO:0040029">
    <property type="term" value="P:epigenetic regulation of gene expression"/>
    <property type="evidence" value="ECO:0007669"/>
    <property type="project" value="InterPro"/>
</dbReference>
<comment type="caution">
    <text evidence="14">The sequence shown here is derived from an EMBL/GenBank/DDBJ whole genome shotgun (WGS) entry which is preliminary data.</text>
</comment>
<sequence>MKRKSEPGPPIRTRARGARHVFCATRYCPDIDPSSLKPRRWAHQVWHISSTAVRQQTQCCLQWTTSLSHPGLNGGFNWATDTGTERGNETAAARTCPGGPHKLRCAGTGILDAALFHLGAASTLLELRSILERQTGFVGAAVRLEKVIYTGKEGKTDAGCPLAKWVIRRGGPEEKMLAIVKHRAKHTCSSAWIVVALVAWEGMPLPVADDLYSMLVYKLNKFGYPTERRCGVNDDRTCICQGYDKETCGASFSFGCSWSMYYNACKYARSKIARKFKLSDEQEEKEVEEKLQGLATIIAPLYEKFAPESYLNQTAFEEDSIECRLGYKPGRPWTGVTACADFCAHAHKDLHNMNNGCTVVATLTKHRGFVKPDDEQLHVLPLYILDPTDENGTYDSYHQKVQSGALEVLKKYPCEIRLRTEPLLSCRARNLLARGVPPTSQLGSSPKVVSGPGASPMVQVSPQPSSNSSMPPPMSPALKRPHSPQCSSSPMPSCSNMPQLPSQTVSPSISPLPSPMRSNLPHCNSPYPSPLGSPSARSMTPVNPSASPCLSPIPSPCIRSYTPPHPSSSPFPSPMPSSSADSAAPSSLIQSPQSCQSLLASPSGGPVRTGTPHPTPLGQACPVSTPLTPVSSPNPPVPAYSVASCPPNMVTARAPTLHPQLQRPQPTEDHTYTGMQNPRLSPHSVPHNSSMLSPQSHPQHSSLPGSHSNSYNTPMPSPHSNSQNTAMANLSSNAHGAPMSSPISNLHNTPMPSPHSSSQNTPMPSPHSYPQTTPMQSPLSNQQTTPLQSPHSNPQTASMPSPNLNPQVTPMLSPHANSQSASMPNPHTNSQNVANSHTFPGQSQGYANQISQPSYGLTPPYSPGPHGSVSQGTPLPTFNVSSSYSPMAPRAPLTQPTATWSEMRYAPPFRLTGPYSEWPGN</sequence>
<dbReference type="InterPro" id="IPR040175">
    <property type="entry name" value="TET1/2/3"/>
</dbReference>
<feature type="compositionally biased region" description="Polar residues" evidence="12">
    <location>
        <begin position="741"/>
        <end position="855"/>
    </location>
</feature>
<dbReference type="Proteomes" id="UP000283509">
    <property type="component" value="Unassembled WGS sequence"/>
</dbReference>
<keyword evidence="8 11" id="KW-0408">Iron</keyword>
<evidence type="ECO:0000256" key="12">
    <source>
        <dbReference type="SAM" id="MobiDB-lite"/>
    </source>
</evidence>
<feature type="compositionally biased region" description="Pro residues" evidence="12">
    <location>
        <begin position="563"/>
        <end position="575"/>
    </location>
</feature>
<evidence type="ECO:0000259" key="13">
    <source>
        <dbReference type="SMART" id="SM01333"/>
    </source>
</evidence>
<comment type="similarity">
    <text evidence="2 11">Belongs to the TET family.</text>
</comment>
<organism evidence="14 15">
    <name type="scientific">Penaeus vannamei</name>
    <name type="common">Whiteleg shrimp</name>
    <name type="synonym">Litopenaeus vannamei</name>
    <dbReference type="NCBI Taxonomy" id="6689"/>
    <lineage>
        <taxon>Eukaryota</taxon>
        <taxon>Metazoa</taxon>
        <taxon>Ecdysozoa</taxon>
        <taxon>Arthropoda</taxon>
        <taxon>Crustacea</taxon>
        <taxon>Multicrustacea</taxon>
        <taxon>Malacostraca</taxon>
        <taxon>Eumalacostraca</taxon>
        <taxon>Eucarida</taxon>
        <taxon>Decapoda</taxon>
        <taxon>Dendrobranchiata</taxon>
        <taxon>Penaeoidea</taxon>
        <taxon>Penaeidae</taxon>
        <taxon>Penaeus</taxon>
    </lineage>
</organism>
<protein>
    <recommendedName>
        <fullName evidence="11">Methylcytosine dioxygenase TET</fullName>
        <ecNumber evidence="11">1.14.11.80</ecNumber>
    </recommendedName>
</protein>
<dbReference type="PANTHER" id="PTHR23358:SF6">
    <property type="entry name" value="METHYLCYTOSINE DIOXYGENASE TET"/>
    <property type="match status" value="1"/>
</dbReference>
<feature type="compositionally biased region" description="Polar residues" evidence="12">
    <location>
        <begin position="709"/>
        <end position="734"/>
    </location>
</feature>
<dbReference type="GO" id="GO:0045944">
    <property type="term" value="P:positive regulation of transcription by RNA polymerase II"/>
    <property type="evidence" value="ECO:0007669"/>
    <property type="project" value="TreeGrafter"/>
</dbReference>
<feature type="compositionally biased region" description="Low complexity" evidence="12">
    <location>
        <begin position="689"/>
        <end position="708"/>
    </location>
</feature>
<evidence type="ECO:0000256" key="7">
    <source>
        <dbReference type="ARBA" id="ARBA00023002"/>
    </source>
</evidence>
<dbReference type="GO" id="GO:0005634">
    <property type="term" value="C:nucleus"/>
    <property type="evidence" value="ECO:0007669"/>
    <property type="project" value="UniProtKB-UniRule"/>
</dbReference>
<feature type="compositionally biased region" description="Low complexity" evidence="12">
    <location>
        <begin position="576"/>
        <end position="587"/>
    </location>
</feature>
<dbReference type="SMART" id="SM01333">
    <property type="entry name" value="Tet_JBP"/>
    <property type="match status" value="1"/>
</dbReference>
<comment type="cofactor">
    <cofactor evidence="11">
        <name>Zn(2+)</name>
        <dbReference type="ChEBI" id="CHEBI:29105"/>
    </cofactor>
    <text evidence="11">The zinc ions have a structural role.</text>
</comment>
<dbReference type="GO" id="GO:0008270">
    <property type="term" value="F:zinc ion binding"/>
    <property type="evidence" value="ECO:0007669"/>
    <property type="project" value="UniProtKB-UniRule"/>
</dbReference>
<keyword evidence="15" id="KW-1185">Reference proteome</keyword>
<dbReference type="GO" id="GO:0005694">
    <property type="term" value="C:chromosome"/>
    <property type="evidence" value="ECO:0007669"/>
    <property type="project" value="UniProtKB-SubCell"/>
</dbReference>
<evidence type="ECO:0000256" key="5">
    <source>
        <dbReference type="ARBA" id="ARBA00022833"/>
    </source>
</evidence>
<feature type="region of interest" description="Disordered" evidence="12">
    <location>
        <begin position="560"/>
        <end position="635"/>
    </location>
</feature>
<comment type="catalytic activity">
    <reaction evidence="10 11">
        <text>a 5-hydroxymethyl-2'-deoxycytidine in DNA + 2-oxoglutarate + O2 = a 5-formyl-2'-deoxycytidine in DNA + succinate + CO2 + H2O</text>
        <dbReference type="Rhea" id="RHEA:53828"/>
        <dbReference type="Rhea" id="RHEA-COMP:13315"/>
        <dbReference type="Rhea" id="RHEA-COMP:13656"/>
        <dbReference type="ChEBI" id="CHEBI:15377"/>
        <dbReference type="ChEBI" id="CHEBI:15379"/>
        <dbReference type="ChEBI" id="CHEBI:16526"/>
        <dbReference type="ChEBI" id="CHEBI:16810"/>
        <dbReference type="ChEBI" id="CHEBI:30031"/>
        <dbReference type="ChEBI" id="CHEBI:136731"/>
        <dbReference type="ChEBI" id="CHEBI:137731"/>
        <dbReference type="EC" id="1.14.11.80"/>
    </reaction>
</comment>
<feature type="domain" description="Methylcytosine dioxygenase TET1-3 oxygenase" evidence="13">
    <location>
        <begin position="257"/>
        <end position="902"/>
    </location>
</feature>
<comment type="catalytic activity">
    <reaction evidence="11">
        <text>a 5-methyl-2'-deoxycytidine in DNA + 2-oxoglutarate + O2 = a 5-hydroxymethyl-2'-deoxycytidine in DNA + succinate + CO2</text>
        <dbReference type="Rhea" id="RHEA:52636"/>
        <dbReference type="Rhea" id="RHEA-COMP:11370"/>
        <dbReference type="Rhea" id="RHEA-COMP:13315"/>
        <dbReference type="ChEBI" id="CHEBI:15379"/>
        <dbReference type="ChEBI" id="CHEBI:16526"/>
        <dbReference type="ChEBI" id="CHEBI:16810"/>
        <dbReference type="ChEBI" id="CHEBI:30031"/>
        <dbReference type="ChEBI" id="CHEBI:85454"/>
        <dbReference type="ChEBI" id="CHEBI:136731"/>
        <dbReference type="EC" id="1.14.11.80"/>
    </reaction>
</comment>
<dbReference type="InterPro" id="IPR024779">
    <property type="entry name" value="2OGFeDO_JBP1/TET_oxygenase_dom"/>
</dbReference>
<accession>A0A423SFY7</accession>
<keyword evidence="4 11" id="KW-0479">Metal-binding</keyword>